<evidence type="ECO:0000313" key="3">
    <source>
        <dbReference type="Proteomes" id="UP000255505"/>
    </source>
</evidence>
<reference evidence="2 3" key="1">
    <citation type="submission" date="2018-01" db="EMBL/GenBank/DDBJ databases">
        <authorList>
            <person name="Gaut B.S."/>
            <person name="Morton B.R."/>
            <person name="Clegg M.T."/>
            <person name="Duvall M.R."/>
        </authorList>
    </citation>
    <scope>NUCLEOTIDE SEQUENCE [LARGE SCALE GENOMIC DNA]</scope>
    <source>
        <strain evidence="2">Cupriavidus taiwanensis LMG 19425</strain>
    </source>
</reference>
<gene>
    <name evidence="2" type="ORF">CT19425_110240</name>
</gene>
<name>A0A375IFZ4_9BURK</name>
<dbReference type="Proteomes" id="UP000255505">
    <property type="component" value="Chromosome I"/>
</dbReference>
<evidence type="ECO:0000256" key="1">
    <source>
        <dbReference type="SAM" id="MobiDB-lite"/>
    </source>
</evidence>
<feature type="region of interest" description="Disordered" evidence="1">
    <location>
        <begin position="83"/>
        <end position="112"/>
    </location>
</feature>
<protein>
    <submittedName>
        <fullName evidence="2">Uncharacterized protein</fullName>
    </submittedName>
</protein>
<organism evidence="2 3">
    <name type="scientific">Cupriavidus taiwanensis</name>
    <dbReference type="NCBI Taxonomy" id="164546"/>
    <lineage>
        <taxon>Bacteria</taxon>
        <taxon>Pseudomonadati</taxon>
        <taxon>Pseudomonadota</taxon>
        <taxon>Betaproteobacteria</taxon>
        <taxon>Burkholderiales</taxon>
        <taxon>Burkholderiaceae</taxon>
        <taxon>Cupriavidus</taxon>
    </lineage>
</organism>
<evidence type="ECO:0000313" key="2">
    <source>
        <dbReference type="EMBL" id="SPK73703.1"/>
    </source>
</evidence>
<accession>A0A375IFZ4</accession>
<dbReference type="EMBL" id="LT991976">
    <property type="protein sequence ID" value="SPK73703.1"/>
    <property type="molecule type" value="Genomic_DNA"/>
</dbReference>
<sequence>MRVSADRSTGGRVIPREAERRRIPAQAFALKKYRCGTLPASKTADNEDAAALLWNSEVLSVKNSVGEPIPEFCQAPEEGAKIPPFVTRQDTGHVFPNEPAGAISTSNRNEDPRQVATRIVHAAALAGDAE</sequence>
<proteinExistence type="predicted"/>
<dbReference type="AlphaFoldDB" id="A0A375IFZ4"/>